<dbReference type="SUPFAM" id="SSF53335">
    <property type="entry name" value="S-adenosyl-L-methionine-dependent methyltransferases"/>
    <property type="match status" value="1"/>
</dbReference>
<evidence type="ECO:0000313" key="2">
    <source>
        <dbReference type="EnsemblProtists" id="EOD11508"/>
    </source>
</evidence>
<reference evidence="3" key="1">
    <citation type="journal article" date="2013" name="Nature">
        <title>Pan genome of the phytoplankton Emiliania underpins its global distribution.</title>
        <authorList>
            <person name="Read B.A."/>
            <person name="Kegel J."/>
            <person name="Klute M.J."/>
            <person name="Kuo A."/>
            <person name="Lefebvre S.C."/>
            <person name="Maumus F."/>
            <person name="Mayer C."/>
            <person name="Miller J."/>
            <person name="Monier A."/>
            <person name="Salamov A."/>
            <person name="Young J."/>
            <person name="Aguilar M."/>
            <person name="Claverie J.M."/>
            <person name="Frickenhaus S."/>
            <person name="Gonzalez K."/>
            <person name="Herman E.K."/>
            <person name="Lin Y.C."/>
            <person name="Napier J."/>
            <person name="Ogata H."/>
            <person name="Sarno A.F."/>
            <person name="Shmutz J."/>
            <person name="Schroeder D."/>
            <person name="de Vargas C."/>
            <person name="Verret F."/>
            <person name="von Dassow P."/>
            <person name="Valentin K."/>
            <person name="Van de Peer Y."/>
            <person name="Wheeler G."/>
            <person name="Dacks J.B."/>
            <person name="Delwiche C.F."/>
            <person name="Dyhrman S.T."/>
            <person name="Glockner G."/>
            <person name="John U."/>
            <person name="Richards T."/>
            <person name="Worden A.Z."/>
            <person name="Zhang X."/>
            <person name="Grigoriev I.V."/>
            <person name="Allen A.E."/>
            <person name="Bidle K."/>
            <person name="Borodovsky M."/>
            <person name="Bowler C."/>
            <person name="Brownlee C."/>
            <person name="Cock J.M."/>
            <person name="Elias M."/>
            <person name="Gladyshev V.N."/>
            <person name="Groth M."/>
            <person name="Guda C."/>
            <person name="Hadaegh A."/>
            <person name="Iglesias-Rodriguez M.D."/>
            <person name="Jenkins J."/>
            <person name="Jones B.M."/>
            <person name="Lawson T."/>
            <person name="Leese F."/>
            <person name="Lindquist E."/>
            <person name="Lobanov A."/>
            <person name="Lomsadze A."/>
            <person name="Malik S.B."/>
            <person name="Marsh M.E."/>
            <person name="Mackinder L."/>
            <person name="Mock T."/>
            <person name="Mueller-Roeber B."/>
            <person name="Pagarete A."/>
            <person name="Parker M."/>
            <person name="Probert I."/>
            <person name="Quesneville H."/>
            <person name="Raines C."/>
            <person name="Rensing S.A."/>
            <person name="Riano-Pachon D.M."/>
            <person name="Richier S."/>
            <person name="Rokitta S."/>
            <person name="Shiraiwa Y."/>
            <person name="Soanes D.M."/>
            <person name="van der Giezen M."/>
            <person name="Wahlund T.M."/>
            <person name="Williams B."/>
            <person name="Wilson W."/>
            <person name="Wolfe G."/>
            <person name="Wurch L.L."/>
        </authorList>
    </citation>
    <scope>NUCLEOTIDE SEQUENCE</scope>
</reference>
<dbReference type="GeneID" id="17257655"/>
<evidence type="ECO:0008006" key="4">
    <source>
        <dbReference type="Google" id="ProtNLM"/>
    </source>
</evidence>
<organism evidence="2 3">
    <name type="scientific">Emiliania huxleyi (strain CCMP1516)</name>
    <dbReference type="NCBI Taxonomy" id="280463"/>
    <lineage>
        <taxon>Eukaryota</taxon>
        <taxon>Haptista</taxon>
        <taxon>Haptophyta</taxon>
        <taxon>Prymnesiophyceae</taxon>
        <taxon>Isochrysidales</taxon>
        <taxon>Noelaerhabdaceae</taxon>
        <taxon>Emiliania</taxon>
    </lineage>
</organism>
<feature type="region of interest" description="Disordered" evidence="1">
    <location>
        <begin position="40"/>
        <end position="59"/>
    </location>
</feature>
<dbReference type="Proteomes" id="UP000013827">
    <property type="component" value="Unassembled WGS sequence"/>
</dbReference>
<accession>A0A0D3IJS3</accession>
<proteinExistence type="predicted"/>
<reference evidence="2" key="2">
    <citation type="submission" date="2024-10" db="UniProtKB">
        <authorList>
            <consortium name="EnsemblProtists"/>
        </authorList>
    </citation>
    <scope>IDENTIFICATION</scope>
</reference>
<dbReference type="InterPro" id="IPR029063">
    <property type="entry name" value="SAM-dependent_MTases_sf"/>
</dbReference>
<sequence>MAAAPAAVPDDDTPVLFASHVPAGGLTVGMQAVAALLDEEEAPGAASSRSGRKRNRASMGEVQIQLALASCDQAPSQRRRAEPAAAPAAPPPAADDATGEDPEPPFRCPCGDALKAPLRGLLSARLASARDGSLLTEAEAAELASGAMAVRLLRAGGEGEAAAALEADPRRSRALSRALYQDAVSWALYSAEWADALAAHLRSRGCRSVLEVAAGAGVLAAPMRRRGLAWRTTDAAPSRVGLPAGLEPEACDAAAALAPFGVDAVFWAWWPRGDEGDAALAEECARLGLPALFVGEPKGGCTGSDAVWERAGAPRPLSSEAEGLGGVDVPRWHGVRDRTWHVGRRGARAALG</sequence>
<protein>
    <recommendedName>
        <fullName evidence="4">Methyltransferase type 11 domain-containing protein</fullName>
    </recommendedName>
</protein>
<evidence type="ECO:0000313" key="3">
    <source>
        <dbReference type="Proteomes" id="UP000013827"/>
    </source>
</evidence>
<dbReference type="RefSeq" id="XP_005763937.1">
    <property type="nucleotide sequence ID" value="XM_005763880.1"/>
</dbReference>
<dbReference type="EnsemblProtists" id="EOD11508">
    <property type="protein sequence ID" value="EOD11508"/>
    <property type="gene ID" value="EMIHUDRAFT_120316"/>
</dbReference>
<name>A0A0D3IJS3_EMIH1</name>
<evidence type="ECO:0000256" key="1">
    <source>
        <dbReference type="SAM" id="MobiDB-lite"/>
    </source>
</evidence>
<dbReference type="HOGENOM" id="CLU_788540_0_0_1"/>
<feature type="region of interest" description="Disordered" evidence="1">
    <location>
        <begin position="72"/>
        <end position="104"/>
    </location>
</feature>
<dbReference type="AlphaFoldDB" id="A0A0D3IJS3"/>
<keyword evidence="3" id="KW-1185">Reference proteome</keyword>
<dbReference type="PaxDb" id="2903-EOD11508"/>
<dbReference type="KEGG" id="ehx:EMIHUDRAFT_120316"/>